<sequence>MEESGVDNNAGISNEHVVARIKGHSPLTRLCFITAPTQHRPKLRRLLVVHATTASRRPAVHPPTALAFRNRHNVVYNVRPARRQLPSSLTTAHLKNMQSVTSTGVSGILKLPTNALPATSTNAQSERTYQPIQEIE</sequence>
<accession>A0A4C1UQH5</accession>
<dbReference type="EMBL" id="BGZK01000207">
    <property type="protein sequence ID" value="GBP28470.1"/>
    <property type="molecule type" value="Genomic_DNA"/>
</dbReference>
<evidence type="ECO:0000313" key="1">
    <source>
        <dbReference type="EMBL" id="GBP28470.1"/>
    </source>
</evidence>
<dbReference type="Proteomes" id="UP000299102">
    <property type="component" value="Unassembled WGS sequence"/>
</dbReference>
<gene>
    <name evidence="1" type="ORF">EVAR_93417_1</name>
</gene>
<reference evidence="1 2" key="1">
    <citation type="journal article" date="2019" name="Commun. Biol.">
        <title>The bagworm genome reveals a unique fibroin gene that provides high tensile strength.</title>
        <authorList>
            <person name="Kono N."/>
            <person name="Nakamura H."/>
            <person name="Ohtoshi R."/>
            <person name="Tomita M."/>
            <person name="Numata K."/>
            <person name="Arakawa K."/>
        </authorList>
    </citation>
    <scope>NUCLEOTIDE SEQUENCE [LARGE SCALE GENOMIC DNA]</scope>
</reference>
<keyword evidence="2" id="KW-1185">Reference proteome</keyword>
<name>A0A4C1UQH5_EUMVA</name>
<comment type="caution">
    <text evidence="1">The sequence shown here is derived from an EMBL/GenBank/DDBJ whole genome shotgun (WGS) entry which is preliminary data.</text>
</comment>
<dbReference type="AlphaFoldDB" id="A0A4C1UQH5"/>
<protein>
    <submittedName>
        <fullName evidence="1">Uncharacterized protein</fullName>
    </submittedName>
</protein>
<proteinExistence type="predicted"/>
<organism evidence="1 2">
    <name type="scientific">Eumeta variegata</name>
    <name type="common">Bagworm moth</name>
    <name type="synonym">Eumeta japonica</name>
    <dbReference type="NCBI Taxonomy" id="151549"/>
    <lineage>
        <taxon>Eukaryota</taxon>
        <taxon>Metazoa</taxon>
        <taxon>Ecdysozoa</taxon>
        <taxon>Arthropoda</taxon>
        <taxon>Hexapoda</taxon>
        <taxon>Insecta</taxon>
        <taxon>Pterygota</taxon>
        <taxon>Neoptera</taxon>
        <taxon>Endopterygota</taxon>
        <taxon>Lepidoptera</taxon>
        <taxon>Glossata</taxon>
        <taxon>Ditrysia</taxon>
        <taxon>Tineoidea</taxon>
        <taxon>Psychidae</taxon>
        <taxon>Oiketicinae</taxon>
        <taxon>Eumeta</taxon>
    </lineage>
</organism>
<evidence type="ECO:0000313" key="2">
    <source>
        <dbReference type="Proteomes" id="UP000299102"/>
    </source>
</evidence>